<feature type="domain" description="RNA polymerase sigma-70 region 2" evidence="5">
    <location>
        <begin position="30"/>
        <end position="97"/>
    </location>
</feature>
<dbReference type="Pfam" id="PF04542">
    <property type="entry name" value="Sigma70_r2"/>
    <property type="match status" value="1"/>
</dbReference>
<keyword evidence="2" id="KW-0805">Transcription regulation</keyword>
<sequence length="203" mass="23484">MSGQDTQVQYIDKELLARIAAGDGDAFHEFYRHFAPRLRAYVLKSTRSDSATEEILQASFIRIWLSRDKLPDIDNVPAWVYTVTARVCLQHFRRTKREKERMDRLQVVAPAETITTPMELMYLEEIRSVIQRALVQMPDSRRTIYRLSREQGKKPAEIAQLQGMPVGTVKNQLSAAMREIRESLALAGYGQFAWLLVCFPFFK</sequence>
<evidence type="ECO:0000259" key="5">
    <source>
        <dbReference type="Pfam" id="PF04542"/>
    </source>
</evidence>
<evidence type="ECO:0000313" key="7">
    <source>
        <dbReference type="EMBL" id="WEK35088.1"/>
    </source>
</evidence>
<dbReference type="Gene3D" id="1.10.1740.10">
    <property type="match status" value="1"/>
</dbReference>
<dbReference type="Proteomes" id="UP001220610">
    <property type="component" value="Chromosome"/>
</dbReference>
<evidence type="ECO:0000259" key="6">
    <source>
        <dbReference type="Pfam" id="PF08281"/>
    </source>
</evidence>
<dbReference type="PANTHER" id="PTHR43133">
    <property type="entry name" value="RNA POLYMERASE ECF-TYPE SIGMA FACTO"/>
    <property type="match status" value="1"/>
</dbReference>
<protein>
    <submittedName>
        <fullName evidence="7">Sigma-70 family RNA polymerase sigma factor</fullName>
    </submittedName>
</protein>
<dbReference type="GO" id="GO:0016987">
    <property type="term" value="F:sigma factor activity"/>
    <property type="evidence" value="ECO:0007669"/>
    <property type="project" value="UniProtKB-KW"/>
</dbReference>
<feature type="domain" description="RNA polymerase sigma factor 70 region 4 type 2" evidence="6">
    <location>
        <begin position="130"/>
        <end position="179"/>
    </location>
</feature>
<dbReference type="InterPro" id="IPR039425">
    <property type="entry name" value="RNA_pol_sigma-70-like"/>
</dbReference>
<dbReference type="SUPFAM" id="SSF88659">
    <property type="entry name" value="Sigma3 and sigma4 domains of RNA polymerase sigma factors"/>
    <property type="match status" value="1"/>
</dbReference>
<reference evidence="7" key="1">
    <citation type="submission" date="2023-03" db="EMBL/GenBank/DDBJ databases">
        <title>Andean soil-derived lignocellulolytic bacterial consortium as a source of novel taxa and putative plastic-active enzymes.</title>
        <authorList>
            <person name="Diaz-Garcia L."/>
            <person name="Chuvochina M."/>
            <person name="Feuerriegel G."/>
            <person name="Bunk B."/>
            <person name="Sproer C."/>
            <person name="Streit W.R."/>
            <person name="Rodriguez L.M."/>
            <person name="Overmann J."/>
            <person name="Jimenez D.J."/>
        </authorList>
    </citation>
    <scope>NUCLEOTIDE SEQUENCE</scope>
    <source>
        <strain evidence="7">MAG 7</strain>
    </source>
</reference>
<dbReference type="InterPro" id="IPR013324">
    <property type="entry name" value="RNA_pol_sigma_r3/r4-like"/>
</dbReference>
<dbReference type="GO" id="GO:0003677">
    <property type="term" value="F:DNA binding"/>
    <property type="evidence" value="ECO:0007669"/>
    <property type="project" value="InterPro"/>
</dbReference>
<dbReference type="SUPFAM" id="SSF88946">
    <property type="entry name" value="Sigma2 domain of RNA polymerase sigma factors"/>
    <property type="match status" value="1"/>
</dbReference>
<dbReference type="Pfam" id="PF08281">
    <property type="entry name" value="Sigma70_r4_2"/>
    <property type="match status" value="1"/>
</dbReference>
<gene>
    <name evidence="7" type="ORF">P0Y53_21575</name>
</gene>
<dbReference type="EMBL" id="CP119311">
    <property type="protein sequence ID" value="WEK35088.1"/>
    <property type="molecule type" value="Genomic_DNA"/>
</dbReference>
<evidence type="ECO:0000256" key="2">
    <source>
        <dbReference type="ARBA" id="ARBA00023015"/>
    </source>
</evidence>
<dbReference type="InterPro" id="IPR014284">
    <property type="entry name" value="RNA_pol_sigma-70_dom"/>
</dbReference>
<comment type="similarity">
    <text evidence="1">Belongs to the sigma-70 factor family. ECF subfamily.</text>
</comment>
<dbReference type="GO" id="GO:0006352">
    <property type="term" value="P:DNA-templated transcription initiation"/>
    <property type="evidence" value="ECO:0007669"/>
    <property type="project" value="InterPro"/>
</dbReference>
<dbReference type="InterPro" id="IPR013325">
    <property type="entry name" value="RNA_pol_sigma_r2"/>
</dbReference>
<keyword evidence="3" id="KW-0731">Sigma factor</keyword>
<evidence type="ECO:0000256" key="4">
    <source>
        <dbReference type="ARBA" id="ARBA00023163"/>
    </source>
</evidence>
<dbReference type="Gene3D" id="1.10.10.10">
    <property type="entry name" value="Winged helix-like DNA-binding domain superfamily/Winged helix DNA-binding domain"/>
    <property type="match status" value="1"/>
</dbReference>
<dbReference type="PANTHER" id="PTHR43133:SF46">
    <property type="entry name" value="RNA POLYMERASE SIGMA-70 FACTOR ECF SUBFAMILY"/>
    <property type="match status" value="1"/>
</dbReference>
<organism evidence="7 8">
    <name type="scientific">Candidatus Pseudobacter hemicellulosilyticus</name>
    <dbReference type="NCBI Taxonomy" id="3121375"/>
    <lineage>
        <taxon>Bacteria</taxon>
        <taxon>Pseudomonadati</taxon>
        <taxon>Bacteroidota</taxon>
        <taxon>Chitinophagia</taxon>
        <taxon>Chitinophagales</taxon>
        <taxon>Chitinophagaceae</taxon>
        <taxon>Pseudobacter</taxon>
    </lineage>
</organism>
<evidence type="ECO:0000256" key="3">
    <source>
        <dbReference type="ARBA" id="ARBA00023082"/>
    </source>
</evidence>
<evidence type="ECO:0000256" key="1">
    <source>
        <dbReference type="ARBA" id="ARBA00010641"/>
    </source>
</evidence>
<keyword evidence="4" id="KW-0804">Transcription</keyword>
<dbReference type="InterPro" id="IPR007627">
    <property type="entry name" value="RNA_pol_sigma70_r2"/>
</dbReference>
<dbReference type="AlphaFoldDB" id="A0AAJ6BFG9"/>
<name>A0AAJ6BFG9_9BACT</name>
<dbReference type="NCBIfam" id="TIGR02937">
    <property type="entry name" value="sigma70-ECF"/>
    <property type="match status" value="1"/>
</dbReference>
<accession>A0AAJ6BFG9</accession>
<evidence type="ECO:0000313" key="8">
    <source>
        <dbReference type="Proteomes" id="UP001220610"/>
    </source>
</evidence>
<dbReference type="InterPro" id="IPR036388">
    <property type="entry name" value="WH-like_DNA-bd_sf"/>
</dbReference>
<dbReference type="InterPro" id="IPR013249">
    <property type="entry name" value="RNA_pol_sigma70_r4_t2"/>
</dbReference>
<proteinExistence type="inferred from homology"/>